<keyword evidence="1" id="KW-0808">Transferase</keyword>
<keyword evidence="3" id="KW-0489">Methyltransferase</keyword>
<dbReference type="SUPFAM" id="SSF53335">
    <property type="entry name" value="S-adenosyl-L-methionine-dependent methyltransferases"/>
    <property type="match status" value="1"/>
</dbReference>
<dbReference type="OrthoDB" id="9805171at2"/>
<evidence type="ECO:0000313" key="4">
    <source>
        <dbReference type="Proteomes" id="UP000742460"/>
    </source>
</evidence>
<dbReference type="CDD" id="cd02440">
    <property type="entry name" value="AdoMet_MTases"/>
    <property type="match status" value="1"/>
</dbReference>
<evidence type="ECO:0000313" key="3">
    <source>
        <dbReference type="EMBL" id="HJG91380.1"/>
    </source>
</evidence>
<sequence length="196" mass="21320">MTALDAYSDRAQEYASALGRLDAMALQDVRRIESWGGGVDGPILDAGCGPGHWTAHLSALGHEACGVDPVPAFVQIARREHPGTEYRLGSFADLQEEHGAFGGILAWYSLIHLPPEEVPSVLALLHGALRPTGRFLLGFFDGARQESFDHAVATAQFWPAEQMVELLERAGFTIIDLERRQDPGARPHASISAVRR</sequence>
<dbReference type="AlphaFoldDB" id="A0A921MVI8"/>
<proteinExistence type="predicted"/>
<reference evidence="3" key="1">
    <citation type="journal article" date="2021" name="PeerJ">
        <title>Extensive microbial diversity within the chicken gut microbiome revealed by metagenomics and culture.</title>
        <authorList>
            <person name="Gilroy R."/>
            <person name="Ravi A."/>
            <person name="Getino M."/>
            <person name="Pursley I."/>
            <person name="Horton D.L."/>
            <person name="Alikhan N.F."/>
            <person name="Baker D."/>
            <person name="Gharbi K."/>
            <person name="Hall N."/>
            <person name="Watson M."/>
            <person name="Adriaenssens E.M."/>
            <person name="Foster-Nyarko E."/>
            <person name="Jarju S."/>
            <person name="Secka A."/>
            <person name="Antonio M."/>
            <person name="Oren A."/>
            <person name="Chaudhuri R.R."/>
            <person name="La Ragione R."/>
            <person name="Hildebrand F."/>
            <person name="Pallen M.J."/>
        </authorList>
    </citation>
    <scope>NUCLEOTIDE SEQUENCE</scope>
    <source>
        <strain evidence="3">ChiGjej5B5-22894</strain>
    </source>
</reference>
<dbReference type="InterPro" id="IPR029063">
    <property type="entry name" value="SAM-dependent_MTases_sf"/>
</dbReference>
<dbReference type="InterPro" id="IPR041698">
    <property type="entry name" value="Methyltransf_25"/>
</dbReference>
<comment type="caution">
    <text evidence="3">The sequence shown here is derived from an EMBL/GenBank/DDBJ whole genome shotgun (WGS) entry which is preliminary data.</text>
</comment>
<dbReference type="GO" id="GO:0008168">
    <property type="term" value="F:methyltransferase activity"/>
    <property type="evidence" value="ECO:0007669"/>
    <property type="project" value="UniProtKB-KW"/>
</dbReference>
<dbReference type="PANTHER" id="PTHR43861">
    <property type="entry name" value="TRANS-ACONITATE 2-METHYLTRANSFERASE-RELATED"/>
    <property type="match status" value="1"/>
</dbReference>
<evidence type="ECO:0000259" key="2">
    <source>
        <dbReference type="Pfam" id="PF13649"/>
    </source>
</evidence>
<reference evidence="3" key="2">
    <citation type="submission" date="2021-09" db="EMBL/GenBank/DDBJ databases">
        <authorList>
            <person name="Gilroy R."/>
        </authorList>
    </citation>
    <scope>NUCLEOTIDE SEQUENCE</scope>
    <source>
        <strain evidence="3">ChiGjej5B5-22894</strain>
    </source>
</reference>
<dbReference type="Pfam" id="PF13649">
    <property type="entry name" value="Methyltransf_25"/>
    <property type="match status" value="1"/>
</dbReference>
<evidence type="ECO:0000256" key="1">
    <source>
        <dbReference type="ARBA" id="ARBA00022679"/>
    </source>
</evidence>
<dbReference type="EMBL" id="DYUE01000152">
    <property type="protein sequence ID" value="HJG91380.1"/>
    <property type="molecule type" value="Genomic_DNA"/>
</dbReference>
<gene>
    <name evidence="3" type="ORF">K8V81_06605</name>
</gene>
<accession>A0A921MVI8</accession>
<dbReference type="Gene3D" id="3.40.50.150">
    <property type="entry name" value="Vaccinia Virus protein VP39"/>
    <property type="match status" value="1"/>
</dbReference>
<dbReference type="Proteomes" id="UP000742460">
    <property type="component" value="Unassembled WGS sequence"/>
</dbReference>
<name>A0A921MVI8_9MICO</name>
<organism evidence="3 4">
    <name type="scientific">Brachybacterium massiliense</name>
    <dbReference type="NCBI Taxonomy" id="1755098"/>
    <lineage>
        <taxon>Bacteria</taxon>
        <taxon>Bacillati</taxon>
        <taxon>Actinomycetota</taxon>
        <taxon>Actinomycetes</taxon>
        <taxon>Micrococcales</taxon>
        <taxon>Dermabacteraceae</taxon>
        <taxon>Brachybacterium</taxon>
    </lineage>
</organism>
<protein>
    <submittedName>
        <fullName evidence="3">Class I SAM-dependent methyltransferase</fullName>
    </submittedName>
</protein>
<feature type="domain" description="Methyltransferase" evidence="2">
    <location>
        <begin position="43"/>
        <end position="133"/>
    </location>
</feature>
<dbReference type="RefSeq" id="WP_087483276.1">
    <property type="nucleotide sequence ID" value="NZ_FXXB01000003.1"/>
</dbReference>
<dbReference type="GO" id="GO:0032259">
    <property type="term" value="P:methylation"/>
    <property type="evidence" value="ECO:0007669"/>
    <property type="project" value="UniProtKB-KW"/>
</dbReference>